<feature type="binding site" description="axial binding residue" evidence="9">
    <location>
        <position position="36"/>
    </location>
    <ligand>
        <name>heme c</name>
        <dbReference type="ChEBI" id="CHEBI:61717"/>
        <label>1</label>
    </ligand>
    <ligandPart>
        <name>Fe</name>
        <dbReference type="ChEBI" id="CHEBI:18248"/>
    </ligandPart>
</feature>
<organism evidence="12 13">
    <name type="scientific">Pleionea litopenaei</name>
    <dbReference type="NCBI Taxonomy" id="3070815"/>
    <lineage>
        <taxon>Bacteria</taxon>
        <taxon>Pseudomonadati</taxon>
        <taxon>Pseudomonadota</taxon>
        <taxon>Gammaproteobacteria</taxon>
        <taxon>Oceanospirillales</taxon>
        <taxon>Pleioneaceae</taxon>
        <taxon>Pleionea</taxon>
    </lineage>
</organism>
<evidence type="ECO:0000259" key="11">
    <source>
        <dbReference type="PROSITE" id="PS51007"/>
    </source>
</evidence>
<feature type="binding site" description="axial binding residue" evidence="9">
    <location>
        <position position="133"/>
    </location>
    <ligand>
        <name>heme c</name>
        <dbReference type="ChEBI" id="CHEBI:61717"/>
        <label>2</label>
    </ligand>
    <ligandPart>
        <name>Fe</name>
        <dbReference type="ChEBI" id="CHEBI:18248"/>
    </ligandPart>
</feature>
<evidence type="ECO:0000256" key="5">
    <source>
        <dbReference type="ARBA" id="ARBA00022764"/>
    </source>
</evidence>
<dbReference type="GO" id="GO:0042597">
    <property type="term" value="C:periplasmic space"/>
    <property type="evidence" value="ECO:0007669"/>
    <property type="project" value="UniProtKB-SubCell"/>
</dbReference>
<accession>A0AA51RRE8</accession>
<dbReference type="GO" id="GO:0020037">
    <property type="term" value="F:heme binding"/>
    <property type="evidence" value="ECO:0007669"/>
    <property type="project" value="InterPro"/>
</dbReference>
<dbReference type="InterPro" id="IPR008168">
    <property type="entry name" value="Cyt_C_IC"/>
</dbReference>
<name>A0AA51RRE8_9GAMM</name>
<dbReference type="KEGG" id="plei:Q9312_13145"/>
<dbReference type="GO" id="GO:0005506">
    <property type="term" value="F:iron ion binding"/>
    <property type="evidence" value="ECO:0007669"/>
    <property type="project" value="InterPro"/>
</dbReference>
<dbReference type="InterPro" id="IPR036909">
    <property type="entry name" value="Cyt_c-like_dom_sf"/>
</dbReference>
<keyword evidence="13" id="KW-1185">Reference proteome</keyword>
<comment type="subcellular location">
    <subcellularLocation>
        <location evidence="1">Periplasm</location>
    </subcellularLocation>
</comment>
<feature type="chain" id="PRO_5041217438" evidence="10">
    <location>
        <begin position="20"/>
        <end position="199"/>
    </location>
</feature>
<sequence>MKKIAVICAILGFSAHLVAGDAEQGQKDAAACAACHGADGNTPLAPEYPKLAGQGAKYLAKQLHQFKNGERDNAVMAGQAASLSEEAIANISAFYATLEPQHAAVPDKYIELGQKLYRAGDAATGIPACTACHGPQGTGVDAAAFPALGGQNPQYTIAQLKAFRSGARANDNNRMMRDIASKLSDEQIEALAYYLVGLH</sequence>
<feature type="binding site" description="axial binding residue" evidence="9">
    <location>
        <position position="176"/>
    </location>
    <ligand>
        <name>heme c</name>
        <dbReference type="ChEBI" id="CHEBI:61717"/>
        <label>2</label>
    </ligand>
    <ligandPart>
        <name>Fe</name>
        <dbReference type="ChEBI" id="CHEBI:18248"/>
    </ligandPart>
</feature>
<evidence type="ECO:0000256" key="7">
    <source>
        <dbReference type="ARBA" id="ARBA00023004"/>
    </source>
</evidence>
<comment type="PTM">
    <text evidence="8">Binds 2 heme c groups covalently per subunit.</text>
</comment>
<dbReference type="PANTHER" id="PTHR33751">
    <property type="entry name" value="CBB3-TYPE CYTOCHROME C OXIDASE SUBUNIT FIXP"/>
    <property type="match status" value="1"/>
</dbReference>
<dbReference type="AlphaFoldDB" id="A0AA51RRE8"/>
<keyword evidence="5" id="KW-0574">Periplasm</keyword>
<dbReference type="Gene3D" id="1.10.760.10">
    <property type="entry name" value="Cytochrome c-like domain"/>
    <property type="match status" value="2"/>
</dbReference>
<evidence type="ECO:0000256" key="9">
    <source>
        <dbReference type="PIRSR" id="PIRSR000005-2"/>
    </source>
</evidence>
<feature type="binding site" description="covalent" evidence="8">
    <location>
        <position position="129"/>
    </location>
    <ligand>
        <name>heme c</name>
        <dbReference type="ChEBI" id="CHEBI:61717"/>
        <label>2</label>
    </ligand>
</feature>
<dbReference type="InterPro" id="IPR050597">
    <property type="entry name" value="Cytochrome_c_Oxidase_Subunit"/>
</dbReference>
<keyword evidence="6" id="KW-0249">Electron transport</keyword>
<dbReference type="GO" id="GO:0009055">
    <property type="term" value="F:electron transfer activity"/>
    <property type="evidence" value="ECO:0007669"/>
    <property type="project" value="InterPro"/>
</dbReference>
<dbReference type="PIRSF" id="PIRSF000005">
    <property type="entry name" value="Cytochrome_c4"/>
    <property type="match status" value="1"/>
</dbReference>
<dbReference type="SUPFAM" id="SSF46626">
    <property type="entry name" value="Cytochrome c"/>
    <property type="match status" value="2"/>
</dbReference>
<dbReference type="InterPro" id="IPR009056">
    <property type="entry name" value="Cyt_c-like_dom"/>
</dbReference>
<feature type="signal peptide" evidence="10">
    <location>
        <begin position="1"/>
        <end position="19"/>
    </location>
</feature>
<evidence type="ECO:0000256" key="1">
    <source>
        <dbReference type="ARBA" id="ARBA00004418"/>
    </source>
</evidence>
<dbReference type="PRINTS" id="PR00605">
    <property type="entry name" value="CYTCHROMECIC"/>
</dbReference>
<evidence type="ECO:0000313" key="13">
    <source>
        <dbReference type="Proteomes" id="UP001239782"/>
    </source>
</evidence>
<dbReference type="PROSITE" id="PS51007">
    <property type="entry name" value="CYTC"/>
    <property type="match status" value="2"/>
</dbReference>
<protein>
    <submittedName>
        <fullName evidence="12">C-type cytochrome</fullName>
    </submittedName>
</protein>
<evidence type="ECO:0000256" key="10">
    <source>
        <dbReference type="SAM" id="SignalP"/>
    </source>
</evidence>
<gene>
    <name evidence="12" type="ORF">Q9312_13145</name>
</gene>
<keyword evidence="2" id="KW-0813">Transport</keyword>
<feature type="binding site" description="covalent" evidence="8">
    <location>
        <position position="32"/>
    </location>
    <ligand>
        <name>heme c</name>
        <dbReference type="ChEBI" id="CHEBI:61717"/>
        <label>1</label>
    </ligand>
</feature>
<keyword evidence="10" id="KW-0732">Signal</keyword>
<evidence type="ECO:0000256" key="6">
    <source>
        <dbReference type="ARBA" id="ARBA00022982"/>
    </source>
</evidence>
<feature type="domain" description="Cytochrome c" evidence="11">
    <location>
        <begin position="20"/>
        <end position="99"/>
    </location>
</feature>
<evidence type="ECO:0000313" key="12">
    <source>
        <dbReference type="EMBL" id="WMS86165.1"/>
    </source>
</evidence>
<keyword evidence="7 9" id="KW-0408">Iron</keyword>
<evidence type="ECO:0000256" key="3">
    <source>
        <dbReference type="ARBA" id="ARBA00022617"/>
    </source>
</evidence>
<dbReference type="InterPro" id="IPR024167">
    <property type="entry name" value="Cytochrome_c4-like"/>
</dbReference>
<dbReference type="EMBL" id="CP133548">
    <property type="protein sequence ID" value="WMS86165.1"/>
    <property type="molecule type" value="Genomic_DNA"/>
</dbReference>
<dbReference type="Proteomes" id="UP001239782">
    <property type="component" value="Chromosome"/>
</dbReference>
<proteinExistence type="predicted"/>
<reference evidence="12 13" key="1">
    <citation type="submission" date="2023-08" db="EMBL/GenBank/DDBJ databases">
        <title>Pleionea litopenaei sp. nov., isolated from stomach of juvenile Litopenaeus vannamei.</title>
        <authorList>
            <person name="Rho A.M."/>
            <person name="Hwang C.Y."/>
        </authorList>
    </citation>
    <scope>NUCLEOTIDE SEQUENCE [LARGE SCALE GENOMIC DNA]</scope>
    <source>
        <strain evidence="12 13">HL-JVS1</strain>
    </source>
</reference>
<evidence type="ECO:0000256" key="4">
    <source>
        <dbReference type="ARBA" id="ARBA00022723"/>
    </source>
</evidence>
<evidence type="ECO:0000256" key="8">
    <source>
        <dbReference type="PIRSR" id="PIRSR000005-1"/>
    </source>
</evidence>
<dbReference type="PANTHER" id="PTHR33751:SF9">
    <property type="entry name" value="CYTOCHROME C4"/>
    <property type="match status" value="1"/>
</dbReference>
<dbReference type="RefSeq" id="WP_309201317.1">
    <property type="nucleotide sequence ID" value="NZ_CP133548.1"/>
</dbReference>
<keyword evidence="3 8" id="KW-0349">Heme</keyword>
<feature type="domain" description="Cytochrome c" evidence="11">
    <location>
        <begin position="108"/>
        <end position="199"/>
    </location>
</feature>
<keyword evidence="4 9" id="KW-0479">Metal-binding</keyword>
<dbReference type="Pfam" id="PF00034">
    <property type="entry name" value="Cytochrom_C"/>
    <property type="match status" value="2"/>
</dbReference>
<evidence type="ECO:0000256" key="2">
    <source>
        <dbReference type="ARBA" id="ARBA00022448"/>
    </source>
</evidence>
<feature type="binding site" description="axial binding residue" evidence="9">
    <location>
        <position position="76"/>
    </location>
    <ligand>
        <name>heme c</name>
        <dbReference type="ChEBI" id="CHEBI:61717"/>
        <label>1</label>
    </ligand>
    <ligandPart>
        <name>Fe</name>
        <dbReference type="ChEBI" id="CHEBI:18248"/>
    </ligandPart>
</feature>
<feature type="binding site" description="covalent" evidence="8">
    <location>
        <position position="35"/>
    </location>
    <ligand>
        <name>heme c</name>
        <dbReference type="ChEBI" id="CHEBI:61717"/>
        <label>1</label>
    </ligand>
</feature>
<feature type="binding site" description="covalent" evidence="8">
    <location>
        <position position="132"/>
    </location>
    <ligand>
        <name>heme c</name>
        <dbReference type="ChEBI" id="CHEBI:61717"/>
        <label>2</label>
    </ligand>
</feature>